<name>A0A8S2DVG5_9BILA</name>
<evidence type="ECO:0000313" key="4">
    <source>
        <dbReference type="EMBL" id="CAF3747999.1"/>
    </source>
</evidence>
<evidence type="ECO:0000256" key="1">
    <source>
        <dbReference type="SAM" id="Phobius"/>
    </source>
</evidence>
<keyword evidence="1" id="KW-0812">Transmembrane</keyword>
<dbReference type="GO" id="GO:0046513">
    <property type="term" value="P:ceramide biosynthetic process"/>
    <property type="evidence" value="ECO:0007669"/>
    <property type="project" value="TreeGrafter"/>
</dbReference>
<evidence type="ECO:0000313" key="3">
    <source>
        <dbReference type="EMBL" id="CAF0977294.1"/>
    </source>
</evidence>
<dbReference type="Proteomes" id="UP000682733">
    <property type="component" value="Unassembled WGS sequence"/>
</dbReference>
<evidence type="ECO:0000313" key="5">
    <source>
        <dbReference type="Proteomes" id="UP000677228"/>
    </source>
</evidence>
<sequence length="266" mass="30676">KYPEIKNLMGHDWRMSIQVFISVFIQVYMAVLLCQSSWLLLILCAYVIGGTLNHTLGLALHELAHNLAFGHSRPMCNRLLGFFGNLPLGDSVKDTDIPSKLEIILFSTRIGKFIFLLIMPFLYLFRPMFTHRKPVHKLEVVNSIIITFLGLSLHPLAGHFIAEHFVFTEGYETYSYYGPLNWITYNVGYHNEHHDFPSIPGSRLPQVRQIAAEYYENLPHYTSWIKVLYDFVMVTDVGPWARVLRETNTDKVGVPSQQDSNKQSRE</sequence>
<dbReference type="Pfam" id="PF00487">
    <property type="entry name" value="FA_desaturase"/>
    <property type="match status" value="1"/>
</dbReference>
<keyword evidence="1" id="KW-0472">Membrane</keyword>
<feature type="domain" description="Fatty acid desaturase" evidence="2">
    <location>
        <begin position="147"/>
        <end position="222"/>
    </location>
</feature>
<reference evidence="3" key="1">
    <citation type="submission" date="2021-02" db="EMBL/GenBank/DDBJ databases">
        <authorList>
            <person name="Nowell W R."/>
        </authorList>
    </citation>
    <scope>NUCLEOTIDE SEQUENCE</scope>
</reference>
<dbReference type="GO" id="GO:0042284">
    <property type="term" value="F:sphingolipid delta-4 desaturase activity"/>
    <property type="evidence" value="ECO:0007669"/>
    <property type="project" value="TreeGrafter"/>
</dbReference>
<gene>
    <name evidence="3" type="ORF">OVA965_LOCUS13397</name>
    <name evidence="4" type="ORF">TMI583_LOCUS13400</name>
</gene>
<dbReference type="PANTHER" id="PTHR12879">
    <property type="entry name" value="SPHINGOLIPID DELTA 4 DESATURASE/C-4 HYDROXYLASE PROTEIN DES2"/>
    <property type="match status" value="1"/>
</dbReference>
<comment type="caution">
    <text evidence="3">The sequence shown here is derived from an EMBL/GenBank/DDBJ whole genome shotgun (WGS) entry which is preliminary data.</text>
</comment>
<dbReference type="GO" id="GO:0016020">
    <property type="term" value="C:membrane"/>
    <property type="evidence" value="ECO:0007669"/>
    <property type="project" value="GOC"/>
</dbReference>
<dbReference type="PANTHER" id="PTHR12879:SF8">
    <property type="entry name" value="SPHINGOLIPID DELTA(4)-DESATURASE DES1"/>
    <property type="match status" value="1"/>
</dbReference>
<dbReference type="AlphaFoldDB" id="A0A8S2DVG5"/>
<accession>A0A8S2DVG5</accession>
<proteinExistence type="predicted"/>
<dbReference type="EMBL" id="CAJOBA010005577">
    <property type="protein sequence ID" value="CAF3747999.1"/>
    <property type="molecule type" value="Genomic_DNA"/>
</dbReference>
<dbReference type="Proteomes" id="UP000677228">
    <property type="component" value="Unassembled WGS sequence"/>
</dbReference>
<feature type="non-terminal residue" evidence="3">
    <location>
        <position position="1"/>
    </location>
</feature>
<feature type="transmembrane region" description="Helical" evidence="1">
    <location>
        <begin position="20"/>
        <end position="48"/>
    </location>
</feature>
<protein>
    <recommendedName>
        <fullName evidence="2">Fatty acid desaturase domain-containing protein</fullName>
    </recommendedName>
</protein>
<keyword evidence="1" id="KW-1133">Transmembrane helix</keyword>
<dbReference type="EMBL" id="CAJNOK010005571">
    <property type="protein sequence ID" value="CAF0977294.1"/>
    <property type="molecule type" value="Genomic_DNA"/>
</dbReference>
<dbReference type="InterPro" id="IPR005804">
    <property type="entry name" value="FA_desaturase_dom"/>
</dbReference>
<evidence type="ECO:0000259" key="2">
    <source>
        <dbReference type="Pfam" id="PF00487"/>
    </source>
</evidence>
<organism evidence="3 5">
    <name type="scientific">Didymodactylos carnosus</name>
    <dbReference type="NCBI Taxonomy" id="1234261"/>
    <lineage>
        <taxon>Eukaryota</taxon>
        <taxon>Metazoa</taxon>
        <taxon>Spiralia</taxon>
        <taxon>Gnathifera</taxon>
        <taxon>Rotifera</taxon>
        <taxon>Eurotatoria</taxon>
        <taxon>Bdelloidea</taxon>
        <taxon>Philodinida</taxon>
        <taxon>Philodinidae</taxon>
        <taxon>Didymodactylos</taxon>
    </lineage>
</organism>
<feature type="transmembrane region" description="Helical" evidence="1">
    <location>
        <begin position="103"/>
        <end position="125"/>
    </location>
</feature>